<dbReference type="HOGENOM" id="CLU_819859_0_0_1"/>
<feature type="compositionally biased region" description="Basic and acidic residues" evidence="1">
    <location>
        <begin position="151"/>
        <end position="160"/>
    </location>
</feature>
<feature type="domain" description="1,3-beta-glucan synthase component FKS1-like" evidence="2">
    <location>
        <begin position="212"/>
        <end position="284"/>
    </location>
</feature>
<dbReference type="SMART" id="SM01205">
    <property type="entry name" value="FKS1_dom1"/>
    <property type="match status" value="1"/>
</dbReference>
<dbReference type="Pfam" id="PF14288">
    <property type="entry name" value="FKS1_dom1"/>
    <property type="match status" value="1"/>
</dbReference>
<sequence length="339" mass="35622">MAAAVLPALRPTPPPSKLPALLPTPPRSQMLPLLPTPCLIILPASFRAPPASGPKPGRADAVERWDARKKASCSAASSSSSSSSSGFPCRADSCERWDAHKNKKAGAASSSKASGGISPGRANSCERWDAHKTPGSPASSTGSSRNPCRVDSVERWDSNKRPLSRASSAERWDMNKKPRPKKGAVGSGKSNSTSQTTTMVKPPQPFSHFSDYHHMALELHCILEGYIDISTGRPANPAVHGENAFLTRVVMPIYGVIRAEVESSRNGTAPHSAWRNYIDINDHGGSGSPCAAPDAAGEQVASAATHPAEELDAALLLTSCLIILPASFRAPSTSGPKPS</sequence>
<dbReference type="AlphaFoldDB" id="A0A0E0LVD4"/>
<organism evidence="3">
    <name type="scientific">Oryza punctata</name>
    <name type="common">Red rice</name>
    <dbReference type="NCBI Taxonomy" id="4537"/>
    <lineage>
        <taxon>Eukaryota</taxon>
        <taxon>Viridiplantae</taxon>
        <taxon>Streptophyta</taxon>
        <taxon>Embryophyta</taxon>
        <taxon>Tracheophyta</taxon>
        <taxon>Spermatophyta</taxon>
        <taxon>Magnoliopsida</taxon>
        <taxon>Liliopsida</taxon>
        <taxon>Poales</taxon>
        <taxon>Poaceae</taxon>
        <taxon>BOP clade</taxon>
        <taxon>Oryzoideae</taxon>
        <taxon>Oryzeae</taxon>
        <taxon>Oryzinae</taxon>
        <taxon>Oryza</taxon>
    </lineage>
</organism>
<evidence type="ECO:0000259" key="2">
    <source>
        <dbReference type="SMART" id="SM01205"/>
    </source>
</evidence>
<dbReference type="EnsemblPlants" id="OPUNC08G14350.1">
    <property type="protein sequence ID" value="OPUNC08G14350.1"/>
    <property type="gene ID" value="OPUNC08G14350"/>
</dbReference>
<feature type="compositionally biased region" description="Polar residues" evidence="1">
    <location>
        <begin position="188"/>
        <end position="199"/>
    </location>
</feature>
<proteinExistence type="predicted"/>
<dbReference type="eggNOG" id="KOG0916">
    <property type="taxonomic scope" value="Eukaryota"/>
</dbReference>
<dbReference type="PANTHER" id="PTHR35361">
    <property type="entry name" value="OS08G0443700 PROTEIN"/>
    <property type="match status" value="1"/>
</dbReference>
<keyword evidence="4" id="KW-1185">Reference proteome</keyword>
<dbReference type="Proteomes" id="UP000026962">
    <property type="component" value="Chromosome 8"/>
</dbReference>
<feature type="region of interest" description="Disordered" evidence="1">
    <location>
        <begin position="47"/>
        <end position="205"/>
    </location>
</feature>
<protein>
    <recommendedName>
        <fullName evidence="2">1,3-beta-glucan synthase component FKS1-like domain-containing protein</fullName>
    </recommendedName>
</protein>
<dbReference type="PANTHER" id="PTHR35361:SF1">
    <property type="entry name" value="OS08G0443700 PROTEIN"/>
    <property type="match status" value="1"/>
</dbReference>
<evidence type="ECO:0000256" key="1">
    <source>
        <dbReference type="SAM" id="MobiDB-lite"/>
    </source>
</evidence>
<accession>A0A0E0LVD4</accession>
<evidence type="ECO:0000313" key="4">
    <source>
        <dbReference type="Proteomes" id="UP000026962"/>
    </source>
</evidence>
<feature type="compositionally biased region" description="Low complexity" evidence="1">
    <location>
        <begin position="105"/>
        <end position="116"/>
    </location>
</feature>
<feature type="region of interest" description="Disordered" evidence="1">
    <location>
        <begin position="1"/>
        <end position="23"/>
    </location>
</feature>
<reference evidence="3" key="2">
    <citation type="submission" date="2018-05" db="EMBL/GenBank/DDBJ databases">
        <title>OpunRS2 (Oryza punctata Reference Sequence Version 2).</title>
        <authorList>
            <person name="Zhang J."/>
            <person name="Kudrna D."/>
            <person name="Lee S."/>
            <person name="Talag J."/>
            <person name="Welchert J."/>
            <person name="Wing R.A."/>
        </authorList>
    </citation>
    <scope>NUCLEOTIDE SEQUENCE [LARGE SCALE GENOMIC DNA]</scope>
</reference>
<feature type="compositionally biased region" description="Low complexity" evidence="1">
    <location>
        <begin position="72"/>
        <end position="85"/>
    </location>
</feature>
<evidence type="ECO:0000313" key="3">
    <source>
        <dbReference type="EnsemblPlants" id="OPUNC08G14350.1"/>
    </source>
</evidence>
<feature type="compositionally biased region" description="Pro residues" evidence="1">
    <location>
        <begin position="10"/>
        <end position="23"/>
    </location>
</feature>
<name>A0A0E0LVD4_ORYPU</name>
<reference evidence="3" key="1">
    <citation type="submission" date="2015-04" db="UniProtKB">
        <authorList>
            <consortium name="EnsemblPlants"/>
        </authorList>
    </citation>
    <scope>IDENTIFICATION</scope>
</reference>
<feature type="compositionally biased region" description="Low complexity" evidence="1">
    <location>
        <begin position="133"/>
        <end position="144"/>
    </location>
</feature>
<dbReference type="Gramene" id="OPUNC08G14350.1">
    <property type="protein sequence ID" value="OPUNC08G14350.1"/>
    <property type="gene ID" value="OPUNC08G14350"/>
</dbReference>
<dbReference type="InterPro" id="IPR026899">
    <property type="entry name" value="FKS1-like_dom1"/>
</dbReference>
<dbReference type="STRING" id="4537.A0A0E0LVD4"/>
<feature type="compositionally biased region" description="Basic and acidic residues" evidence="1">
    <location>
        <begin position="57"/>
        <end position="69"/>
    </location>
</feature>